<evidence type="ECO:0000256" key="9">
    <source>
        <dbReference type="ARBA" id="ARBA00022729"/>
    </source>
</evidence>
<evidence type="ECO:0000313" key="23">
    <source>
        <dbReference type="Proteomes" id="UP000008022"/>
    </source>
</evidence>
<dbReference type="InterPro" id="IPR050528">
    <property type="entry name" value="L-type_Lectin-RKs"/>
</dbReference>
<evidence type="ECO:0000256" key="6">
    <source>
        <dbReference type="ARBA" id="ARBA00022527"/>
    </source>
</evidence>
<feature type="domain" description="Protein kinase" evidence="21">
    <location>
        <begin position="360"/>
        <end position="619"/>
    </location>
</feature>
<organism evidence="22 23">
    <name type="scientific">Oryza rufipogon</name>
    <name type="common">Brownbeard rice</name>
    <name type="synonym">Asian wild rice</name>
    <dbReference type="NCBI Taxonomy" id="4529"/>
    <lineage>
        <taxon>Eukaryota</taxon>
        <taxon>Viridiplantae</taxon>
        <taxon>Streptophyta</taxon>
        <taxon>Embryophyta</taxon>
        <taxon>Tracheophyta</taxon>
        <taxon>Spermatophyta</taxon>
        <taxon>Magnoliopsida</taxon>
        <taxon>Liliopsida</taxon>
        <taxon>Poales</taxon>
        <taxon>Poaceae</taxon>
        <taxon>BOP clade</taxon>
        <taxon>Oryzoideae</taxon>
        <taxon>Oryzeae</taxon>
        <taxon>Oryzinae</taxon>
        <taxon>Oryza</taxon>
    </lineage>
</organism>
<evidence type="ECO:0000256" key="7">
    <source>
        <dbReference type="ARBA" id="ARBA00022679"/>
    </source>
</evidence>
<dbReference type="GO" id="GO:0005886">
    <property type="term" value="C:plasma membrane"/>
    <property type="evidence" value="ECO:0007669"/>
    <property type="project" value="UniProtKB-SubCell"/>
</dbReference>
<keyword evidence="14 19" id="KW-1133">Transmembrane helix</keyword>
<keyword evidence="16" id="KW-0675">Receptor</keyword>
<dbReference type="HOGENOM" id="CLU_000288_62_3_1"/>
<feature type="signal peptide" evidence="20">
    <location>
        <begin position="1"/>
        <end position="39"/>
    </location>
</feature>
<evidence type="ECO:0000256" key="20">
    <source>
        <dbReference type="SAM" id="SignalP"/>
    </source>
</evidence>
<dbReference type="Gene3D" id="2.60.120.200">
    <property type="match status" value="1"/>
</dbReference>
<reference evidence="22" key="2">
    <citation type="submission" date="2015-06" db="UniProtKB">
        <authorList>
            <consortium name="EnsemblPlants"/>
        </authorList>
    </citation>
    <scope>IDENTIFICATION</scope>
</reference>
<dbReference type="eggNOG" id="ENOG502QSJ4">
    <property type="taxonomic scope" value="Eukaryota"/>
</dbReference>
<dbReference type="PROSITE" id="PS00307">
    <property type="entry name" value="LECTIN_LEGUME_BETA"/>
    <property type="match status" value="1"/>
</dbReference>
<keyword evidence="12" id="KW-0418">Kinase</keyword>
<dbReference type="Proteomes" id="UP000008022">
    <property type="component" value="Unassembled WGS sequence"/>
</dbReference>
<dbReference type="GO" id="GO:0030246">
    <property type="term" value="F:carbohydrate binding"/>
    <property type="evidence" value="ECO:0007669"/>
    <property type="project" value="UniProtKB-KW"/>
</dbReference>
<dbReference type="Pfam" id="PF00139">
    <property type="entry name" value="Lectin_legB"/>
    <property type="match status" value="1"/>
</dbReference>
<dbReference type="SMART" id="SM00220">
    <property type="entry name" value="S_TKc"/>
    <property type="match status" value="1"/>
</dbReference>
<dbReference type="FunFam" id="2.60.120.200:FF:000051">
    <property type="entry name" value="L-type lectin-domain containing receptor kinase V.9"/>
    <property type="match status" value="1"/>
</dbReference>
<evidence type="ECO:0000256" key="3">
    <source>
        <dbReference type="ARBA" id="ARBA00010217"/>
    </source>
</evidence>
<feature type="transmembrane region" description="Helical" evidence="19">
    <location>
        <begin position="305"/>
        <end position="326"/>
    </location>
</feature>
<dbReference type="InterPro" id="IPR001220">
    <property type="entry name" value="Legume_lectin_dom"/>
</dbReference>
<evidence type="ECO:0000256" key="4">
    <source>
        <dbReference type="ARBA" id="ARBA00012513"/>
    </source>
</evidence>
<dbReference type="CDD" id="cd06899">
    <property type="entry name" value="lectin_legume_LecRK_Arcelin_ConA"/>
    <property type="match status" value="1"/>
</dbReference>
<dbReference type="InterPro" id="IPR000719">
    <property type="entry name" value="Prot_kinase_dom"/>
</dbReference>
<keyword evidence="15 19" id="KW-0472">Membrane</keyword>
<evidence type="ECO:0000256" key="1">
    <source>
        <dbReference type="ARBA" id="ARBA00004251"/>
    </source>
</evidence>
<dbReference type="PROSITE" id="PS00107">
    <property type="entry name" value="PROTEIN_KINASE_ATP"/>
    <property type="match status" value="1"/>
</dbReference>
<comment type="similarity">
    <text evidence="2">In the N-terminal section; belongs to the leguminous lectin family.</text>
</comment>
<evidence type="ECO:0000256" key="18">
    <source>
        <dbReference type="PROSITE-ProRule" id="PRU10141"/>
    </source>
</evidence>
<keyword evidence="23" id="KW-1185">Reference proteome</keyword>
<name>A0A0E0Q6E3_ORYRU</name>
<evidence type="ECO:0000259" key="21">
    <source>
        <dbReference type="PROSITE" id="PS50011"/>
    </source>
</evidence>
<evidence type="ECO:0000256" key="16">
    <source>
        <dbReference type="ARBA" id="ARBA00023170"/>
    </source>
</evidence>
<evidence type="ECO:0000256" key="8">
    <source>
        <dbReference type="ARBA" id="ARBA00022692"/>
    </source>
</evidence>
<feature type="chain" id="PRO_5002371073" description="non-specific serine/threonine protein kinase" evidence="20">
    <location>
        <begin position="40"/>
        <end position="619"/>
    </location>
</feature>
<protein>
    <recommendedName>
        <fullName evidence="4">non-specific serine/threonine protein kinase</fullName>
        <ecNumber evidence="4">2.7.11.1</ecNumber>
    </recommendedName>
</protein>
<dbReference type="EC" id="2.7.11.1" evidence="4"/>
<dbReference type="SUPFAM" id="SSF49899">
    <property type="entry name" value="Concanavalin A-like lectins/glucanases"/>
    <property type="match status" value="1"/>
</dbReference>
<evidence type="ECO:0000256" key="19">
    <source>
        <dbReference type="SAM" id="Phobius"/>
    </source>
</evidence>
<dbReference type="InterPro" id="IPR013320">
    <property type="entry name" value="ConA-like_dom_sf"/>
</dbReference>
<evidence type="ECO:0000256" key="12">
    <source>
        <dbReference type="ARBA" id="ARBA00022777"/>
    </source>
</evidence>
<dbReference type="OMA" id="KYLHAND"/>
<dbReference type="InterPro" id="IPR017441">
    <property type="entry name" value="Protein_kinase_ATP_BS"/>
</dbReference>
<dbReference type="InterPro" id="IPR011009">
    <property type="entry name" value="Kinase-like_dom_sf"/>
</dbReference>
<keyword evidence="6" id="KW-0723">Serine/threonine-protein kinase</keyword>
<dbReference type="InterPro" id="IPR019825">
    <property type="entry name" value="Lectin_legB_Mn/Ca_BS"/>
</dbReference>
<proteinExistence type="inferred from homology"/>
<dbReference type="Gene3D" id="3.30.200.20">
    <property type="entry name" value="Phosphorylase Kinase, domain 1"/>
    <property type="match status" value="1"/>
</dbReference>
<dbReference type="PROSITE" id="PS00108">
    <property type="entry name" value="PROTEIN_KINASE_ST"/>
    <property type="match status" value="1"/>
</dbReference>
<keyword evidence="8 19" id="KW-0812">Transmembrane</keyword>
<dbReference type="SUPFAM" id="SSF56112">
    <property type="entry name" value="Protein kinase-like (PK-like)"/>
    <property type="match status" value="1"/>
</dbReference>
<dbReference type="PANTHER" id="PTHR27007">
    <property type="match status" value="1"/>
</dbReference>
<evidence type="ECO:0000313" key="22">
    <source>
        <dbReference type="EnsemblPlants" id="ORUFI07G09620.1"/>
    </source>
</evidence>
<reference evidence="23" key="1">
    <citation type="submission" date="2013-06" db="EMBL/GenBank/DDBJ databases">
        <authorList>
            <person name="Zhao Q."/>
        </authorList>
    </citation>
    <scope>NUCLEOTIDE SEQUENCE</scope>
    <source>
        <strain evidence="23">cv. W1943</strain>
    </source>
</reference>
<evidence type="ECO:0000256" key="17">
    <source>
        <dbReference type="ARBA" id="ARBA00023180"/>
    </source>
</evidence>
<sequence>MARGHEPRVTTITMKHLPFLVHLFFLLCLGLSLTTRCAGDVQFIYSGFTGANLTLDGVAAVTAGGMLELTNGTLQRKGHAFYPAPVPLRGAAGPNATTTTAEESFSPLPSCSASSFVVAASRDFSSALPSGYLGLLNVTSDGDTGNRLLAVELDTMQNDEFRDINDSHVGIDINSLQSLRSYSAGYYNDDDNNNGFRNLTLISGKAMQVWVDYDRETTRIDVTMAPLAVAKPKRPLVSARYNLSKLLKDVAYIGFSAATGGTLRSRHYVLGWSFGLGRPAPAIDITKLPKLPRTVSKDRSRILQITLPLSTAAFLLPVGAAVFMLVRRHRRYSELLEDWEIEFGPHRVLYKDLFHATEGFKNSCILGIGGFGRVYRGVLPTSKSEIAVKRVSHGSRQGMKQFITEIVSLGCLQHRNLACATTCGELLLVYDYMSNGSLDRYLHDEEGQCSLDWVKRIHIIKGVASGLLYLHEEWEKVVIHRDIKASNVLLDSEMNGRFGDFGLARLYDHGSDPKTTHVVGTIGYIAPELGRLEGNHDTDEAILVLKLGLLCAHPFSNARPSMRQIVQYLDGDMALPEQMPTDQISNQTEGLDQYIQTGPQSTIPVNASYGTMSNLSGGR</sequence>
<comment type="similarity">
    <text evidence="3">In the C-terminal section; belongs to the protein kinase superfamily. Ser/Thr protein kinase family.</text>
</comment>
<keyword evidence="9 20" id="KW-0732">Signal</keyword>
<evidence type="ECO:0000256" key="10">
    <source>
        <dbReference type="ARBA" id="ARBA00022734"/>
    </source>
</evidence>
<keyword evidence="10" id="KW-0430">Lectin</keyword>
<accession>A0A0E0Q6E3</accession>
<evidence type="ECO:0000256" key="14">
    <source>
        <dbReference type="ARBA" id="ARBA00022989"/>
    </source>
</evidence>
<feature type="binding site" evidence="18">
    <location>
        <position position="389"/>
    </location>
    <ligand>
        <name>ATP</name>
        <dbReference type="ChEBI" id="CHEBI:30616"/>
    </ligand>
</feature>
<dbReference type="Gene3D" id="1.10.510.10">
    <property type="entry name" value="Transferase(Phosphotransferase) domain 1"/>
    <property type="match status" value="1"/>
</dbReference>
<dbReference type="EnsemblPlants" id="ORUFI07G09620.1">
    <property type="protein sequence ID" value="ORUFI07G09620.1"/>
    <property type="gene ID" value="ORUFI07G09620"/>
</dbReference>
<keyword evidence="7" id="KW-0808">Transferase</keyword>
<evidence type="ECO:0000256" key="2">
    <source>
        <dbReference type="ARBA" id="ARBA00008536"/>
    </source>
</evidence>
<keyword evidence="11 18" id="KW-0547">Nucleotide-binding</keyword>
<evidence type="ECO:0000256" key="13">
    <source>
        <dbReference type="ARBA" id="ARBA00022840"/>
    </source>
</evidence>
<evidence type="ECO:0000256" key="5">
    <source>
        <dbReference type="ARBA" id="ARBA00022475"/>
    </source>
</evidence>
<dbReference type="GO" id="GO:0005524">
    <property type="term" value="F:ATP binding"/>
    <property type="evidence" value="ECO:0007669"/>
    <property type="project" value="UniProtKB-UniRule"/>
</dbReference>
<evidence type="ECO:0000256" key="11">
    <source>
        <dbReference type="ARBA" id="ARBA00022741"/>
    </source>
</evidence>
<dbReference type="AlphaFoldDB" id="A0A0E0Q6E3"/>
<comment type="subcellular location">
    <subcellularLocation>
        <location evidence="1">Cell membrane</location>
        <topology evidence="1">Single-pass type I membrane protein</topology>
    </subcellularLocation>
</comment>
<evidence type="ECO:0000256" key="15">
    <source>
        <dbReference type="ARBA" id="ARBA00023136"/>
    </source>
</evidence>
<dbReference type="GO" id="GO:0004674">
    <property type="term" value="F:protein serine/threonine kinase activity"/>
    <property type="evidence" value="ECO:0007669"/>
    <property type="project" value="UniProtKB-KW"/>
</dbReference>
<keyword evidence="13 18" id="KW-0067">ATP-binding</keyword>
<keyword evidence="5" id="KW-1003">Cell membrane</keyword>
<dbReference type="InterPro" id="IPR008271">
    <property type="entry name" value="Ser/Thr_kinase_AS"/>
</dbReference>
<dbReference type="FunFam" id="1.10.510.10:FF:001731">
    <property type="match status" value="1"/>
</dbReference>
<keyword evidence="17" id="KW-0325">Glycoprotein</keyword>
<dbReference type="Pfam" id="PF00069">
    <property type="entry name" value="Pkinase"/>
    <property type="match status" value="1"/>
</dbReference>
<dbReference type="PROSITE" id="PS50011">
    <property type="entry name" value="PROTEIN_KINASE_DOM"/>
    <property type="match status" value="1"/>
</dbReference>
<dbReference type="Gramene" id="ORUFI07G09620.1">
    <property type="protein sequence ID" value="ORUFI07G09620.1"/>
    <property type="gene ID" value="ORUFI07G09620"/>
</dbReference>